<keyword evidence="1" id="KW-0808">Transferase</keyword>
<proteinExistence type="predicted"/>
<dbReference type="GO" id="GO:0010142">
    <property type="term" value="P:farnesyl diphosphate biosynthetic process, mevalonate pathway"/>
    <property type="evidence" value="ECO:0007669"/>
    <property type="project" value="TreeGrafter"/>
</dbReference>
<gene>
    <name evidence="3" type="ORF">M8C21_009842</name>
</gene>
<protein>
    <recommendedName>
        <fullName evidence="2">Hydroxymethylglutaryl-coenzyme A synthase N-terminal domain-containing protein</fullName>
    </recommendedName>
</protein>
<comment type="caution">
    <text evidence="3">The sequence shown here is derived from an EMBL/GenBank/DDBJ whole genome shotgun (WGS) entry which is preliminary data.</text>
</comment>
<dbReference type="InterPro" id="IPR016039">
    <property type="entry name" value="Thiolase-like"/>
</dbReference>
<accession>A0AAD5G9T4</accession>
<reference evidence="3" key="1">
    <citation type="submission" date="2022-06" db="EMBL/GenBank/DDBJ databases">
        <title>Uncovering the hologenomic basis of an extraordinary plant invasion.</title>
        <authorList>
            <person name="Bieker V.C."/>
            <person name="Martin M.D."/>
            <person name="Gilbert T."/>
            <person name="Hodgins K."/>
            <person name="Battlay P."/>
            <person name="Petersen B."/>
            <person name="Wilson J."/>
        </authorList>
    </citation>
    <scope>NUCLEOTIDE SEQUENCE</scope>
    <source>
        <strain evidence="3">AA19_3_7</strain>
        <tissue evidence="3">Leaf</tissue>
    </source>
</reference>
<dbReference type="GO" id="GO:0004421">
    <property type="term" value="F:hydroxymethylglutaryl-CoA synthase activity"/>
    <property type="evidence" value="ECO:0007669"/>
    <property type="project" value="TreeGrafter"/>
</dbReference>
<organism evidence="3 4">
    <name type="scientific">Ambrosia artemisiifolia</name>
    <name type="common">Common ragweed</name>
    <dbReference type="NCBI Taxonomy" id="4212"/>
    <lineage>
        <taxon>Eukaryota</taxon>
        <taxon>Viridiplantae</taxon>
        <taxon>Streptophyta</taxon>
        <taxon>Embryophyta</taxon>
        <taxon>Tracheophyta</taxon>
        <taxon>Spermatophyta</taxon>
        <taxon>Magnoliopsida</taxon>
        <taxon>eudicotyledons</taxon>
        <taxon>Gunneridae</taxon>
        <taxon>Pentapetalae</taxon>
        <taxon>asterids</taxon>
        <taxon>campanulids</taxon>
        <taxon>Asterales</taxon>
        <taxon>Asteraceae</taxon>
        <taxon>Asteroideae</taxon>
        <taxon>Heliantheae alliance</taxon>
        <taxon>Heliantheae</taxon>
        <taxon>Ambrosia</taxon>
    </lineage>
</organism>
<name>A0AAD5G9T4_AMBAR</name>
<dbReference type="AlphaFoldDB" id="A0AAD5G9T4"/>
<keyword evidence="4" id="KW-1185">Reference proteome</keyword>
<dbReference type="Proteomes" id="UP001206925">
    <property type="component" value="Unassembled WGS sequence"/>
</dbReference>
<sequence>LKRGIIYTAGEHPKTGEPQGKCSSLNGLWPTIWFQIQFKFFGAGSSSIRLTILLHFCRSMNYELKSSVFILCYVSRTNEEPRNMSKEEVSNGIKQSFLDRRKKAQPTFEVVIDFQLFIHKDLKNAGCYQLMRIGSSLMGIRTATHIKGVDSSNSCYGGTATLFNCVNWMESSSWDVRYGLVVSTDSA</sequence>
<evidence type="ECO:0000259" key="2">
    <source>
        <dbReference type="Pfam" id="PF01154"/>
    </source>
</evidence>
<feature type="non-terminal residue" evidence="3">
    <location>
        <position position="187"/>
    </location>
</feature>
<dbReference type="InterPro" id="IPR013528">
    <property type="entry name" value="HMG_CoA_synth_N"/>
</dbReference>
<evidence type="ECO:0000313" key="3">
    <source>
        <dbReference type="EMBL" id="KAI7734590.1"/>
    </source>
</evidence>
<dbReference type="Gene3D" id="3.40.47.10">
    <property type="match status" value="1"/>
</dbReference>
<feature type="domain" description="Hydroxymethylglutaryl-coenzyme A synthase N-terminal" evidence="2">
    <location>
        <begin position="141"/>
        <end position="186"/>
    </location>
</feature>
<dbReference type="Pfam" id="PF01154">
    <property type="entry name" value="HMG_CoA_synt_N"/>
    <property type="match status" value="1"/>
</dbReference>
<dbReference type="PANTHER" id="PTHR43323:SF2">
    <property type="entry name" value="HYDROXYMETHYLGLUTARYL-COA SYNTHASE"/>
    <property type="match status" value="1"/>
</dbReference>
<feature type="non-terminal residue" evidence="3">
    <location>
        <position position="1"/>
    </location>
</feature>
<dbReference type="EMBL" id="JAMZMK010009690">
    <property type="protein sequence ID" value="KAI7734590.1"/>
    <property type="molecule type" value="Genomic_DNA"/>
</dbReference>
<dbReference type="GO" id="GO:0006084">
    <property type="term" value="P:acetyl-CoA metabolic process"/>
    <property type="evidence" value="ECO:0007669"/>
    <property type="project" value="TreeGrafter"/>
</dbReference>
<dbReference type="PANTHER" id="PTHR43323">
    <property type="entry name" value="3-HYDROXY-3-METHYLGLUTARYL COENZYME A SYNTHASE"/>
    <property type="match status" value="1"/>
</dbReference>
<dbReference type="SUPFAM" id="SSF53901">
    <property type="entry name" value="Thiolase-like"/>
    <property type="match status" value="1"/>
</dbReference>
<evidence type="ECO:0000256" key="1">
    <source>
        <dbReference type="ARBA" id="ARBA00022679"/>
    </source>
</evidence>
<evidence type="ECO:0000313" key="4">
    <source>
        <dbReference type="Proteomes" id="UP001206925"/>
    </source>
</evidence>